<evidence type="ECO:0000256" key="3">
    <source>
        <dbReference type="ARBA" id="ARBA00022452"/>
    </source>
</evidence>
<dbReference type="NCBIfam" id="TIGR04056">
    <property type="entry name" value="OMP_RagA_SusC"/>
    <property type="match status" value="1"/>
</dbReference>
<geneLocation type="plasmid" evidence="9 10">
    <name>pPP1</name>
</geneLocation>
<keyword evidence="3 7" id="KW-1134">Transmembrane beta strand</keyword>
<evidence type="ECO:0000256" key="5">
    <source>
        <dbReference type="ARBA" id="ARBA00023136"/>
    </source>
</evidence>
<reference evidence="9 10" key="1">
    <citation type="submission" date="2021-12" db="EMBL/GenBank/DDBJ databases">
        <title>Genome sequencing of bacteria with rrn-lacking chromosome and rrn-plasmid.</title>
        <authorList>
            <person name="Anda M."/>
            <person name="Iwasaki W."/>
        </authorList>
    </citation>
    <scope>NUCLEOTIDE SEQUENCE [LARGE SCALE GENOMIC DNA]</scope>
    <source>
        <strain evidence="9 10">NBRC 101262</strain>
        <plasmid evidence="9 10">pPP1</plasmid>
    </source>
</reference>
<keyword evidence="2 7" id="KW-0813">Transport</keyword>
<dbReference type="PROSITE" id="PS52016">
    <property type="entry name" value="TONB_DEPENDENT_REC_3"/>
    <property type="match status" value="1"/>
</dbReference>
<keyword evidence="6 7" id="KW-0998">Cell outer membrane</keyword>
<evidence type="ECO:0000256" key="4">
    <source>
        <dbReference type="ARBA" id="ARBA00022692"/>
    </source>
</evidence>
<evidence type="ECO:0000313" key="10">
    <source>
        <dbReference type="Proteomes" id="UP001354989"/>
    </source>
</evidence>
<evidence type="ECO:0000259" key="8">
    <source>
        <dbReference type="Pfam" id="PF07715"/>
    </source>
</evidence>
<dbReference type="Pfam" id="PF13715">
    <property type="entry name" value="CarbopepD_reg_2"/>
    <property type="match status" value="1"/>
</dbReference>
<evidence type="ECO:0000256" key="2">
    <source>
        <dbReference type="ARBA" id="ARBA00022448"/>
    </source>
</evidence>
<evidence type="ECO:0000313" key="9">
    <source>
        <dbReference type="EMBL" id="BDD00596.1"/>
    </source>
</evidence>
<dbReference type="InterPro" id="IPR037066">
    <property type="entry name" value="Plug_dom_sf"/>
</dbReference>
<dbReference type="NCBIfam" id="TIGR04057">
    <property type="entry name" value="SusC_RagA_signa"/>
    <property type="match status" value="1"/>
</dbReference>
<dbReference type="InterPro" id="IPR012910">
    <property type="entry name" value="Plug_dom"/>
</dbReference>
<evidence type="ECO:0000256" key="7">
    <source>
        <dbReference type="PROSITE-ProRule" id="PRU01360"/>
    </source>
</evidence>
<dbReference type="SUPFAM" id="SSF56935">
    <property type="entry name" value="Porins"/>
    <property type="match status" value="1"/>
</dbReference>
<protein>
    <submittedName>
        <fullName evidence="9">SusC/RagA family TonB-linked outer membrane protein</fullName>
    </submittedName>
</protein>
<dbReference type="Proteomes" id="UP001354989">
    <property type="component" value="Plasmid pPP1"/>
</dbReference>
<proteinExistence type="inferred from homology"/>
<keyword evidence="4 7" id="KW-0812">Transmembrane</keyword>
<comment type="subcellular location">
    <subcellularLocation>
        <location evidence="1 7">Cell outer membrane</location>
        <topology evidence="1 7">Multi-pass membrane protein</topology>
    </subcellularLocation>
</comment>
<name>A0ABN6LBM6_9BACT</name>
<gene>
    <name evidence="9" type="ORF">PEPS_28760</name>
</gene>
<evidence type="ECO:0000256" key="6">
    <source>
        <dbReference type="ARBA" id="ARBA00023237"/>
    </source>
</evidence>
<dbReference type="RefSeq" id="WP_338398433.1">
    <property type="nucleotide sequence ID" value="NZ_AP025293.1"/>
</dbReference>
<feature type="domain" description="TonB-dependent receptor plug" evidence="8">
    <location>
        <begin position="125"/>
        <end position="243"/>
    </location>
</feature>
<keyword evidence="9" id="KW-0614">Plasmid</keyword>
<evidence type="ECO:0000256" key="1">
    <source>
        <dbReference type="ARBA" id="ARBA00004571"/>
    </source>
</evidence>
<dbReference type="EMBL" id="AP025293">
    <property type="protein sequence ID" value="BDD00596.1"/>
    <property type="molecule type" value="Genomic_DNA"/>
</dbReference>
<accession>A0ABN6LBM6</accession>
<organism evidence="9 10">
    <name type="scientific">Persicobacter psychrovividus</name>
    <dbReference type="NCBI Taxonomy" id="387638"/>
    <lineage>
        <taxon>Bacteria</taxon>
        <taxon>Pseudomonadati</taxon>
        <taxon>Bacteroidota</taxon>
        <taxon>Cytophagia</taxon>
        <taxon>Cytophagales</taxon>
        <taxon>Persicobacteraceae</taxon>
        <taxon>Persicobacter</taxon>
    </lineage>
</organism>
<keyword evidence="5 7" id="KW-0472">Membrane</keyword>
<dbReference type="InterPro" id="IPR008969">
    <property type="entry name" value="CarboxyPept-like_regulatory"/>
</dbReference>
<keyword evidence="10" id="KW-1185">Reference proteome</keyword>
<dbReference type="InterPro" id="IPR023997">
    <property type="entry name" value="TonB-dep_OMP_SusC/RagA_CS"/>
</dbReference>
<dbReference type="InterPro" id="IPR039426">
    <property type="entry name" value="TonB-dep_rcpt-like"/>
</dbReference>
<dbReference type="Gene3D" id="2.170.130.10">
    <property type="entry name" value="TonB-dependent receptor, plug domain"/>
    <property type="match status" value="1"/>
</dbReference>
<dbReference type="Pfam" id="PF07715">
    <property type="entry name" value="Plug"/>
    <property type="match status" value="1"/>
</dbReference>
<comment type="similarity">
    <text evidence="7">Belongs to the TonB-dependent receptor family.</text>
</comment>
<dbReference type="InterPro" id="IPR036942">
    <property type="entry name" value="Beta-barrel_TonB_sf"/>
</dbReference>
<dbReference type="InterPro" id="IPR023996">
    <property type="entry name" value="TonB-dep_OMP_SusC/RagA"/>
</dbReference>
<dbReference type="SUPFAM" id="SSF49464">
    <property type="entry name" value="Carboxypeptidase regulatory domain-like"/>
    <property type="match status" value="1"/>
</dbReference>
<dbReference type="Gene3D" id="2.60.40.1120">
    <property type="entry name" value="Carboxypeptidase-like, regulatory domain"/>
    <property type="match status" value="1"/>
</dbReference>
<sequence>MNRIFNRLNLFFAIVFFGILPSAGLFGQSLTITGVVTSKTDGEPLPGAMILEKGTNNGVVSSFDGRYQLEVSSSEASLEFSFMGFLAETVKVDSQRSINVGLKEDVQSLEEVVVVGYGTACKKLATGNYNTIKPQNLGDKINTSFQEGLQGMAAGVNVTGSSGAVGGAVNIRVRGTGSLSSSSNPLYVIDGLPFTSYPTDGTGNFGTAYNPMTNINPDDIESLTVLKDAEATAIYGSRGANGVILIKTKSGKKGKASWTLNYSEGVKRPTHRMQHLNATDWINYTEEAWENSNVPANKRVLPYTDPNSWYTEAEARNTDIDKYDMVLRQARMRTASLAVSGGTDGFVYRLNGSYDMNEGILQQNDNDRLAFSANVGMKISERMKFNLNTKISNVKNTQYPTNSYFLNIRGHGNAFTSYSNPTGFNFIRNGLPQLPTHNPDGTFFKPTALFNVATTLDEEYFYHKSNNFTAINSGQLIFDINSNFRAEANLSLNYTGYEREVWFSPLITTKAQVGRTQDNYGYADAIKQARFYTNMNAFVEYNKELGKHEFATTVGTESYLENQRFLSNKGVGFPQTNSLKNVGSANEIVEWRERAQGAVFYSGFARFKYGYDNRYLFGMSVRTDGSSRFGAQNRWGTFPSASVGWNISEEAFMANNKVVNYLKLRSSYGISGNAEIEQNAAFYSWQFINYSYAGSQGLSPLRLKGSTDNIGWEKAYAFDLGMDFELFEGVLKGDIAYYSRTNSDLLANLSLPPTAGGGNYITNSGKLRNSGLEFSLNALVLQNTDWSWNVGLNGAFLKNEVVELSVDPNILAQEGGVALPSIGGSVASYRMVKWLGVDPETGNELFEDPATGAPFQFEDPARPSKKEMEGLVQDIDGKTGLPTFTGAFNNSVSYKGLSLSFNFYINYGNWLFDEEIMRTSYMATGNRVTNVPQFVYDQRWQQPGDQTDVPRVIYDHPFAVGTPDLGSRSTRFLYDGSFIRLQNVTLGYTLPKALTSRIKMKEIRVFASGSNLWTITKYPGWDPESVNSKANFSYMAGNIAPGVIRGNPPQAMSLKLGVNLKF</sequence>
<dbReference type="Gene3D" id="2.40.170.20">
    <property type="entry name" value="TonB-dependent receptor, beta-barrel domain"/>
    <property type="match status" value="1"/>
</dbReference>